<feature type="compositionally biased region" description="Low complexity" evidence="2">
    <location>
        <begin position="484"/>
        <end position="495"/>
    </location>
</feature>
<dbReference type="GO" id="GO:0006310">
    <property type="term" value="P:DNA recombination"/>
    <property type="evidence" value="ECO:0007669"/>
    <property type="project" value="UniProtKB-KW"/>
</dbReference>
<gene>
    <name evidence="6" type="ORF">QR680_009274</name>
</gene>
<keyword evidence="1" id="KW-0067">ATP-binding</keyword>
<feature type="compositionally biased region" description="Acidic residues" evidence="2">
    <location>
        <begin position="7"/>
        <end position="37"/>
    </location>
</feature>
<protein>
    <recommendedName>
        <fullName evidence="1">ATP-dependent DNA helicase</fullName>
        <ecNumber evidence="1">5.6.2.3</ecNumber>
    </recommendedName>
</protein>
<comment type="catalytic activity">
    <reaction evidence="1">
        <text>ATP + H2O = ADP + phosphate + H(+)</text>
        <dbReference type="Rhea" id="RHEA:13065"/>
        <dbReference type="ChEBI" id="CHEBI:15377"/>
        <dbReference type="ChEBI" id="CHEBI:15378"/>
        <dbReference type="ChEBI" id="CHEBI:30616"/>
        <dbReference type="ChEBI" id="CHEBI:43474"/>
        <dbReference type="ChEBI" id="CHEBI:456216"/>
        <dbReference type="EC" id="5.6.2.3"/>
    </reaction>
</comment>
<feature type="domain" description="DNA helicase Pif1-like DEAD-box helicase" evidence="3">
    <location>
        <begin position="618"/>
        <end position="817"/>
    </location>
</feature>
<dbReference type="Pfam" id="PF14214">
    <property type="entry name" value="Helitron_like_N"/>
    <property type="match status" value="1"/>
</dbReference>
<comment type="cofactor">
    <cofactor evidence="1">
        <name>Mg(2+)</name>
        <dbReference type="ChEBI" id="CHEBI:18420"/>
    </cofactor>
</comment>
<dbReference type="Proteomes" id="UP001175271">
    <property type="component" value="Unassembled WGS sequence"/>
</dbReference>
<sequence>MLNAILVEEEDDEEVNAEMIDDSEDEEETEENDYAEQDDYVLGAAEEADLDEDEVYVEKKGRKYLSAREFLRFRLRRAKPGTFHFFTECERLGQLYIIDSCQRIEARDIQQIKTHMKIRAEATAALRYLAASSFCGRAYMQRKFLDAMAVSARGGAPSFFITFTGNPKWPEVFREQRHNDQPLTELYDIQCLVFLRKLYELKKDLKQCFGEQVGMSMSIEHQQRGMSHAHILLTIHPEDYEVSGEHIDEYITTNVPDKDESPELFNLVTSLMHHYCATDKHKCRKKVNEKDKRFKETYCSRGFPKPYSDGSEHCFVGLRSGRQVALNLPADDGHGVHPAVMNSRADGIVVDYDEAEHVDLFRTLSAHEAYLRIMGVQIIYTSHFVDVLPVHAEGNRFVIYRQNADDQEIVDQLLKESKLEAFFAFWKENYCKPKRCREKPMTYPEFAECHRENAETPRHCPRTSCSSPQAGTLRHAGPPHYHQRPQVVRRSSRQQGYLRGEGDRTWPYRLKFWDNYLPEMVQFAKRPKDIRAAFARLVTMGCHPNPIQGYRTFKKDMFRPNIHQTAHEAKGPLVEFGEDEVDRFFRESDSLYPELEGRNGDIDYDGIREQEDQDFEILNDDQKNIVRTIEEAVQYRHLHNQQRPFELNGSGGTGKTLTINTLIRRLIGRGKKIIVCASTGIAATLFVSGKTVRSAFKVAPNRPVPQYSAHTEQGKKVMEAEVIIWDETTMSNRILINAIDQHCCDVLPNIYDHKETTFGGKVVLVCGDWKQLLPVVEGAAAPIEQLRASFKYTNSVDKFKTLKLTRNMRIGHDEVSYRHYTERVGNGYYMLDRTLAAKKQRFIPPHKDSHQVFSSGDLLTAVFPEDLLFDKDRYEELGTRAVLAAHNENVDKINAEALRKVPGESTVYEAIDEPAVDCPFTVPLLGPESFQHRAASGMPKHHLELKEGAMVMLCRNLDVEAGLCNGTKLIVTKLLQHGVMCKFVKRPPNGKKRIFISPLRFKHVDKCGPTFSFFLTASFMWR</sequence>
<comment type="caution">
    <text evidence="6">The sequence shown here is derived from an EMBL/GenBank/DDBJ whole genome shotgun (WGS) entry which is preliminary data.</text>
</comment>
<dbReference type="Gene3D" id="3.40.50.300">
    <property type="entry name" value="P-loop containing nucleotide triphosphate hydrolases"/>
    <property type="match status" value="1"/>
</dbReference>
<keyword evidence="1" id="KW-0227">DNA damage</keyword>
<dbReference type="GO" id="GO:0005524">
    <property type="term" value="F:ATP binding"/>
    <property type="evidence" value="ECO:0007669"/>
    <property type="project" value="UniProtKB-KW"/>
</dbReference>
<feature type="domain" description="Helitron helicase-like" evidence="4">
    <location>
        <begin position="72"/>
        <end position="233"/>
    </location>
</feature>
<evidence type="ECO:0000313" key="6">
    <source>
        <dbReference type="EMBL" id="KAK0425588.1"/>
    </source>
</evidence>
<name>A0AA39IJQ0_9BILA</name>
<dbReference type="GO" id="GO:0016787">
    <property type="term" value="F:hydrolase activity"/>
    <property type="evidence" value="ECO:0007669"/>
    <property type="project" value="UniProtKB-KW"/>
</dbReference>
<dbReference type="InterPro" id="IPR027417">
    <property type="entry name" value="P-loop_NTPase"/>
</dbReference>
<dbReference type="PANTHER" id="PTHR10492:SF57">
    <property type="entry name" value="ATP-DEPENDENT DNA HELICASE"/>
    <property type="match status" value="1"/>
</dbReference>
<dbReference type="AlphaFoldDB" id="A0AA39IJQ0"/>
<dbReference type="Pfam" id="PF05970">
    <property type="entry name" value="PIF1"/>
    <property type="match status" value="1"/>
</dbReference>
<feature type="region of interest" description="Disordered" evidence="2">
    <location>
        <begin position="457"/>
        <end position="496"/>
    </location>
</feature>
<reference evidence="6" key="1">
    <citation type="submission" date="2023-06" db="EMBL/GenBank/DDBJ databases">
        <title>Genomic analysis of the entomopathogenic nematode Steinernema hermaphroditum.</title>
        <authorList>
            <person name="Schwarz E.M."/>
            <person name="Heppert J.K."/>
            <person name="Baniya A."/>
            <person name="Schwartz H.T."/>
            <person name="Tan C.-H."/>
            <person name="Antoshechkin I."/>
            <person name="Sternberg P.W."/>
            <person name="Goodrich-Blair H."/>
            <person name="Dillman A.R."/>
        </authorList>
    </citation>
    <scope>NUCLEOTIDE SEQUENCE</scope>
    <source>
        <strain evidence="6">PS9179</strain>
        <tissue evidence="6">Whole animal</tissue>
    </source>
</reference>
<proteinExistence type="inferred from homology"/>
<dbReference type="EC" id="5.6.2.3" evidence="1"/>
<keyword evidence="1" id="KW-0233">DNA recombination</keyword>
<dbReference type="PANTHER" id="PTHR10492">
    <property type="match status" value="1"/>
</dbReference>
<dbReference type="GO" id="GO:0006281">
    <property type="term" value="P:DNA repair"/>
    <property type="evidence" value="ECO:0007669"/>
    <property type="project" value="UniProtKB-KW"/>
</dbReference>
<evidence type="ECO:0000313" key="7">
    <source>
        <dbReference type="Proteomes" id="UP001175271"/>
    </source>
</evidence>
<evidence type="ECO:0000259" key="3">
    <source>
        <dbReference type="Pfam" id="PF05970"/>
    </source>
</evidence>
<keyword evidence="1" id="KW-0378">Hydrolase</keyword>
<keyword evidence="7" id="KW-1185">Reference proteome</keyword>
<dbReference type="InterPro" id="IPR010285">
    <property type="entry name" value="DNA_helicase_pif1-like_DEAD"/>
</dbReference>
<dbReference type="EMBL" id="JAUCMV010000001">
    <property type="protein sequence ID" value="KAK0425588.1"/>
    <property type="molecule type" value="Genomic_DNA"/>
</dbReference>
<dbReference type="GO" id="GO:0043139">
    <property type="term" value="F:5'-3' DNA helicase activity"/>
    <property type="evidence" value="ECO:0007669"/>
    <property type="project" value="UniProtKB-EC"/>
</dbReference>
<dbReference type="SUPFAM" id="SSF52540">
    <property type="entry name" value="P-loop containing nucleoside triphosphate hydrolases"/>
    <property type="match status" value="2"/>
</dbReference>
<evidence type="ECO:0000259" key="4">
    <source>
        <dbReference type="Pfam" id="PF14214"/>
    </source>
</evidence>
<evidence type="ECO:0000256" key="1">
    <source>
        <dbReference type="RuleBase" id="RU363044"/>
    </source>
</evidence>
<evidence type="ECO:0000259" key="5">
    <source>
        <dbReference type="Pfam" id="PF21530"/>
    </source>
</evidence>
<dbReference type="Pfam" id="PF21530">
    <property type="entry name" value="Pif1_2B_dom"/>
    <property type="match status" value="1"/>
</dbReference>
<dbReference type="GO" id="GO:0000723">
    <property type="term" value="P:telomere maintenance"/>
    <property type="evidence" value="ECO:0007669"/>
    <property type="project" value="InterPro"/>
</dbReference>
<organism evidence="6 7">
    <name type="scientific">Steinernema hermaphroditum</name>
    <dbReference type="NCBI Taxonomy" id="289476"/>
    <lineage>
        <taxon>Eukaryota</taxon>
        <taxon>Metazoa</taxon>
        <taxon>Ecdysozoa</taxon>
        <taxon>Nematoda</taxon>
        <taxon>Chromadorea</taxon>
        <taxon>Rhabditida</taxon>
        <taxon>Tylenchina</taxon>
        <taxon>Panagrolaimomorpha</taxon>
        <taxon>Strongyloidoidea</taxon>
        <taxon>Steinernematidae</taxon>
        <taxon>Steinernema</taxon>
    </lineage>
</organism>
<keyword evidence="1" id="KW-0347">Helicase</keyword>
<feature type="region of interest" description="Disordered" evidence="2">
    <location>
        <begin position="1"/>
        <end position="37"/>
    </location>
</feature>
<keyword evidence="1" id="KW-0234">DNA repair</keyword>
<accession>A0AA39IJQ0</accession>
<dbReference type="InterPro" id="IPR049163">
    <property type="entry name" value="Pif1-like_2B_dom"/>
</dbReference>
<keyword evidence="1" id="KW-0547">Nucleotide-binding</keyword>
<evidence type="ECO:0000256" key="2">
    <source>
        <dbReference type="SAM" id="MobiDB-lite"/>
    </source>
</evidence>
<dbReference type="InterPro" id="IPR025476">
    <property type="entry name" value="Helitron_helicase-like"/>
</dbReference>
<comment type="similarity">
    <text evidence="1">Belongs to the helicase family.</text>
</comment>
<feature type="domain" description="DNA helicase Pif1-like 2B" evidence="5">
    <location>
        <begin position="935"/>
        <end position="974"/>
    </location>
</feature>